<dbReference type="EMBL" id="JALNTZ010000005">
    <property type="protein sequence ID" value="KAJ3651595.1"/>
    <property type="molecule type" value="Genomic_DNA"/>
</dbReference>
<name>A0AA38I9I1_9CUCU</name>
<comment type="similarity">
    <text evidence="1 3">Belongs to the short-chain dehydrogenases/reductases (SDR) family.</text>
</comment>
<organism evidence="4 5">
    <name type="scientific">Zophobas morio</name>
    <dbReference type="NCBI Taxonomy" id="2755281"/>
    <lineage>
        <taxon>Eukaryota</taxon>
        <taxon>Metazoa</taxon>
        <taxon>Ecdysozoa</taxon>
        <taxon>Arthropoda</taxon>
        <taxon>Hexapoda</taxon>
        <taxon>Insecta</taxon>
        <taxon>Pterygota</taxon>
        <taxon>Neoptera</taxon>
        <taxon>Endopterygota</taxon>
        <taxon>Coleoptera</taxon>
        <taxon>Polyphaga</taxon>
        <taxon>Cucujiformia</taxon>
        <taxon>Tenebrionidae</taxon>
        <taxon>Zophobas</taxon>
    </lineage>
</organism>
<dbReference type="AlphaFoldDB" id="A0AA38I9I1"/>
<keyword evidence="2" id="KW-0560">Oxidoreductase</keyword>
<dbReference type="PANTHER" id="PTHR43115:SF4">
    <property type="entry name" value="DEHYDROGENASE_REDUCTASE SDR FAMILY MEMBER 11"/>
    <property type="match status" value="1"/>
</dbReference>
<evidence type="ECO:0008006" key="6">
    <source>
        <dbReference type="Google" id="ProtNLM"/>
    </source>
</evidence>
<gene>
    <name evidence="4" type="ORF">Zmor_017624</name>
</gene>
<comment type="caution">
    <text evidence="4">The sequence shown here is derived from an EMBL/GenBank/DDBJ whole genome shotgun (WGS) entry which is preliminary data.</text>
</comment>
<dbReference type="Proteomes" id="UP001168821">
    <property type="component" value="Unassembled WGS sequence"/>
</dbReference>
<keyword evidence="5" id="KW-1185">Reference proteome</keyword>
<dbReference type="GO" id="GO:0016616">
    <property type="term" value="F:oxidoreductase activity, acting on the CH-OH group of donors, NAD or NADP as acceptor"/>
    <property type="evidence" value="ECO:0007669"/>
    <property type="project" value="UniProtKB-ARBA"/>
</dbReference>
<reference evidence="4" key="1">
    <citation type="journal article" date="2023" name="G3 (Bethesda)">
        <title>Whole genome assemblies of Zophobas morio and Tenebrio molitor.</title>
        <authorList>
            <person name="Kaur S."/>
            <person name="Stinson S.A."/>
            <person name="diCenzo G.C."/>
        </authorList>
    </citation>
    <scope>NUCLEOTIDE SEQUENCE</scope>
    <source>
        <strain evidence="4">QUZm001</strain>
    </source>
</reference>
<evidence type="ECO:0000256" key="2">
    <source>
        <dbReference type="ARBA" id="ARBA00023002"/>
    </source>
</evidence>
<accession>A0AA38I9I1</accession>
<proteinExistence type="inferred from homology"/>
<dbReference type="PANTHER" id="PTHR43115">
    <property type="entry name" value="DEHYDROGENASE/REDUCTASE SDR FAMILY MEMBER 11"/>
    <property type="match status" value="1"/>
</dbReference>
<evidence type="ECO:0000256" key="1">
    <source>
        <dbReference type="ARBA" id="ARBA00006484"/>
    </source>
</evidence>
<protein>
    <recommendedName>
        <fullName evidence="6">Dehydrogenase/reductase SDR family member 11</fullName>
    </recommendedName>
</protein>
<evidence type="ECO:0000313" key="5">
    <source>
        <dbReference type="Proteomes" id="UP001168821"/>
    </source>
</evidence>
<dbReference type="SUPFAM" id="SSF51735">
    <property type="entry name" value="NAD(P)-binding Rossmann-fold domains"/>
    <property type="match status" value="1"/>
</dbReference>
<sequence>MVLSMEKWMGKVAIVTGATSGIGAAVADALVENGLIVAGLDRSENRVATINQRSIQLLGKKGKLYGVKADLTKEDDILAAFKWVHDNLGLVHIVVNCAGFFKEAALCESTTENWRRTIDTNVIALCIMSREAVKKMMLNNINGHIVYINSILGHFCPIEFRMNIYSATKCAVTALTETMRQELISSGSKIKVTSVSPGLTVSEMTIFSKDLTEETRRFVKDRPILKAEDVADAVVYALSTPEHVQVHELTIKPVGEPH</sequence>
<dbReference type="FunFam" id="3.40.50.720:FF:000047">
    <property type="entry name" value="NADP-dependent L-serine/L-allo-threonine dehydrogenase"/>
    <property type="match status" value="1"/>
</dbReference>
<evidence type="ECO:0000313" key="4">
    <source>
        <dbReference type="EMBL" id="KAJ3651595.1"/>
    </source>
</evidence>
<dbReference type="Pfam" id="PF00106">
    <property type="entry name" value="adh_short"/>
    <property type="match status" value="1"/>
</dbReference>
<dbReference type="PRINTS" id="PR00080">
    <property type="entry name" value="SDRFAMILY"/>
</dbReference>
<dbReference type="InterPro" id="IPR002347">
    <property type="entry name" value="SDR_fam"/>
</dbReference>
<dbReference type="PRINTS" id="PR00081">
    <property type="entry name" value="GDHRDH"/>
</dbReference>
<dbReference type="InterPro" id="IPR036291">
    <property type="entry name" value="NAD(P)-bd_dom_sf"/>
</dbReference>
<dbReference type="Gene3D" id="3.40.50.720">
    <property type="entry name" value="NAD(P)-binding Rossmann-like Domain"/>
    <property type="match status" value="1"/>
</dbReference>
<evidence type="ECO:0000256" key="3">
    <source>
        <dbReference type="RuleBase" id="RU000363"/>
    </source>
</evidence>